<evidence type="ECO:0000256" key="1">
    <source>
        <dbReference type="SAM" id="MobiDB-lite"/>
    </source>
</evidence>
<feature type="transmembrane region" description="Helical" evidence="2">
    <location>
        <begin position="50"/>
        <end position="68"/>
    </location>
</feature>
<protein>
    <recommendedName>
        <fullName evidence="5">PrgI family protein</fullName>
    </recommendedName>
</protein>
<keyword evidence="2" id="KW-0812">Transmembrane</keyword>
<organism evidence="3 4">
    <name type="scientific">Candidatus Roizmanbacteria bacterium RIFCSPHIGHO2_01_FULL_39_12b</name>
    <dbReference type="NCBI Taxonomy" id="1802030"/>
    <lineage>
        <taxon>Bacteria</taxon>
        <taxon>Candidatus Roizmaniibacteriota</taxon>
    </lineage>
</organism>
<keyword evidence="2" id="KW-1133">Transmembrane helix</keyword>
<sequence length="288" mass="32465">MEPHSIPRQITTFEFKLIGFLTIKQFLYIIFFAGLGFLIFLLIQIPYLNLILGVVVGSVGVAFAFIKINERPFDVWVRNLFIRLTTPSQYFYKKDVGVLGVFQAPPNPDPQVVNTHIDAQDKINKYLNIGKNNIQTPTPLVMPTETIHENSQAQDVTFVEPMPTQEPQQEAAVQDQPDKLQQEPTTSQKAASAGSTEETAYIKGTIENGKGIKLPNIMVYVKDKQLNSVRMLKTDARGAFALYRPLNTGEYILEARDLGNNYFFDTINFHITSPDIPVDLNLQSKEVV</sequence>
<gene>
    <name evidence="3" type="ORF">A2690_00425</name>
</gene>
<dbReference type="SUPFAM" id="SSF49464">
    <property type="entry name" value="Carboxypeptidase regulatory domain-like"/>
    <property type="match status" value="1"/>
</dbReference>
<evidence type="ECO:0000256" key="2">
    <source>
        <dbReference type="SAM" id="Phobius"/>
    </source>
</evidence>
<feature type="compositionally biased region" description="Polar residues" evidence="1">
    <location>
        <begin position="182"/>
        <end position="197"/>
    </location>
</feature>
<dbReference type="Pfam" id="PF12666">
    <property type="entry name" value="PrgI"/>
    <property type="match status" value="1"/>
</dbReference>
<evidence type="ECO:0008006" key="5">
    <source>
        <dbReference type="Google" id="ProtNLM"/>
    </source>
</evidence>
<keyword evidence="2" id="KW-0472">Membrane</keyword>
<evidence type="ECO:0000313" key="3">
    <source>
        <dbReference type="EMBL" id="OGK15227.1"/>
    </source>
</evidence>
<feature type="transmembrane region" description="Helical" evidence="2">
    <location>
        <begin position="26"/>
        <end position="44"/>
    </location>
</feature>
<feature type="region of interest" description="Disordered" evidence="1">
    <location>
        <begin position="163"/>
        <end position="197"/>
    </location>
</feature>
<comment type="caution">
    <text evidence="3">The sequence shown here is derived from an EMBL/GenBank/DDBJ whole genome shotgun (WGS) entry which is preliminary data.</text>
</comment>
<name>A0A1F7G8I4_9BACT</name>
<reference evidence="3 4" key="1">
    <citation type="journal article" date="2016" name="Nat. Commun.">
        <title>Thousands of microbial genomes shed light on interconnected biogeochemical processes in an aquifer system.</title>
        <authorList>
            <person name="Anantharaman K."/>
            <person name="Brown C.T."/>
            <person name="Hug L.A."/>
            <person name="Sharon I."/>
            <person name="Castelle C.J."/>
            <person name="Probst A.J."/>
            <person name="Thomas B.C."/>
            <person name="Singh A."/>
            <person name="Wilkins M.J."/>
            <person name="Karaoz U."/>
            <person name="Brodie E.L."/>
            <person name="Williams K.H."/>
            <person name="Hubbard S.S."/>
            <person name="Banfield J.F."/>
        </authorList>
    </citation>
    <scope>NUCLEOTIDE SEQUENCE [LARGE SCALE GENOMIC DNA]</scope>
</reference>
<evidence type="ECO:0000313" key="4">
    <source>
        <dbReference type="Proteomes" id="UP000178372"/>
    </source>
</evidence>
<dbReference type="InterPro" id="IPR008969">
    <property type="entry name" value="CarboxyPept-like_regulatory"/>
</dbReference>
<dbReference type="InterPro" id="IPR024414">
    <property type="entry name" value="Uncharacterised_PrgI"/>
</dbReference>
<proteinExistence type="predicted"/>
<accession>A0A1F7G8I4</accession>
<dbReference type="AlphaFoldDB" id="A0A1F7G8I4"/>
<dbReference type="EMBL" id="MFZF01000033">
    <property type="protein sequence ID" value="OGK15227.1"/>
    <property type="molecule type" value="Genomic_DNA"/>
</dbReference>
<dbReference type="Proteomes" id="UP000178372">
    <property type="component" value="Unassembled WGS sequence"/>
</dbReference>